<dbReference type="GO" id="GO:0008168">
    <property type="term" value="F:methyltransferase activity"/>
    <property type="evidence" value="ECO:0007669"/>
    <property type="project" value="UniProtKB-KW"/>
</dbReference>
<dbReference type="EMBL" id="BJON01000006">
    <property type="protein sequence ID" value="GED67947.1"/>
    <property type="molecule type" value="Genomic_DNA"/>
</dbReference>
<comment type="similarity">
    <text evidence="1">Belongs to the metallophosphoesterase superfamily. YfcE family.</text>
</comment>
<proteinExistence type="inferred from homology"/>
<dbReference type="PIRSF" id="PIRSF000883">
    <property type="entry name" value="Pesterase_MJ0912"/>
    <property type="match status" value="1"/>
</dbReference>
<dbReference type="GO" id="GO:0032259">
    <property type="term" value="P:methylation"/>
    <property type="evidence" value="ECO:0007669"/>
    <property type="project" value="UniProtKB-KW"/>
</dbReference>
<reference evidence="4" key="2">
    <citation type="submission" date="2015-07" db="EMBL/GenBank/DDBJ databases">
        <title>MeaNS - Measles Nucleotide Surveillance Program.</title>
        <authorList>
            <person name="Tran T."/>
            <person name="Druce J."/>
        </authorList>
    </citation>
    <scope>NUCLEOTIDE SEQUENCE</scope>
    <source>
        <strain evidence="4">DSM 9887</strain>
    </source>
</reference>
<dbReference type="STRING" id="54915.ADS79_01735"/>
<feature type="domain" description="Calcineurin-like phosphoesterase" evidence="2">
    <location>
        <begin position="10"/>
        <end position="182"/>
    </location>
</feature>
<sequence length="250" mass="28299">MKMKGQQPFAVISDIHSNIYALEAVLRDIDSRGIQTIVNLGDTLFGPIDPIATAEKLMKRSEMIHIMGNCDRYLLQEQMDSITFQHVKPLLTQEMLDWILSFHKQWAQDDFLFCHGTPFADDVYMLEEVSPFGSADKSVGTLTVELSSLEQNIIFCGHTHVPKSVSLPDGKLIVNPGSVGLPAYFEETPHPHTMESKSPHAKYVIVAPFDNSWRVEHVNLPYDFELAAKRAEENNRSDYAYAIRYGRAEL</sequence>
<dbReference type="InterPro" id="IPR050126">
    <property type="entry name" value="Ap4A_hydrolase"/>
</dbReference>
<keyword evidence="3" id="KW-0489">Methyltransferase</keyword>
<dbReference type="PANTHER" id="PTHR42850:SF2">
    <property type="entry name" value="BLL5683 PROTEIN"/>
    <property type="match status" value="1"/>
</dbReference>
<reference evidence="5" key="1">
    <citation type="submission" date="2015-07" db="EMBL/GenBank/DDBJ databases">
        <title>Genome sequencing project for genomic taxonomy and phylogenomics of Bacillus-like bacteria.</title>
        <authorList>
            <person name="Liu B."/>
            <person name="Wang J."/>
            <person name="Zhu Y."/>
            <person name="Liu G."/>
            <person name="Chen Q."/>
            <person name="Chen Z."/>
            <person name="Lan J."/>
            <person name="Che J."/>
            <person name="Ge C."/>
            <person name="Shi H."/>
            <person name="Pan Z."/>
            <person name="Liu X."/>
        </authorList>
    </citation>
    <scope>NUCLEOTIDE SEQUENCE [LARGE SCALE GENOMIC DNA]</scope>
    <source>
        <strain evidence="5">DSM 9887</strain>
    </source>
</reference>
<dbReference type="GO" id="GO:0016791">
    <property type="term" value="F:phosphatase activity"/>
    <property type="evidence" value="ECO:0007669"/>
    <property type="project" value="TreeGrafter"/>
</dbReference>
<name>A0A0K9Z0C1_9BACL</name>
<dbReference type="Proteomes" id="UP000319578">
    <property type="component" value="Unassembled WGS sequence"/>
</dbReference>
<dbReference type="GO" id="GO:0005737">
    <property type="term" value="C:cytoplasm"/>
    <property type="evidence" value="ECO:0007669"/>
    <property type="project" value="TreeGrafter"/>
</dbReference>
<dbReference type="SUPFAM" id="SSF56300">
    <property type="entry name" value="Metallo-dependent phosphatases"/>
    <property type="match status" value="1"/>
</dbReference>
<evidence type="ECO:0000313" key="3">
    <source>
        <dbReference type="EMBL" id="GED67947.1"/>
    </source>
</evidence>
<keyword evidence="3" id="KW-0808">Transferase</keyword>
<dbReference type="InterPro" id="IPR024654">
    <property type="entry name" value="Calcineurin-like_PHP_lpxH"/>
</dbReference>
<evidence type="ECO:0000313" key="4">
    <source>
        <dbReference type="EMBL" id="KNB74438.1"/>
    </source>
</evidence>
<comment type="caution">
    <text evidence="4">The sequence shown here is derived from an EMBL/GenBank/DDBJ whole genome shotgun (WGS) entry which is preliminary data.</text>
</comment>
<dbReference type="PANTHER" id="PTHR42850">
    <property type="entry name" value="METALLOPHOSPHOESTERASE"/>
    <property type="match status" value="1"/>
</dbReference>
<dbReference type="InterPro" id="IPR029052">
    <property type="entry name" value="Metallo-depent_PP-like"/>
</dbReference>
<evidence type="ECO:0000256" key="1">
    <source>
        <dbReference type="ARBA" id="ARBA00008950"/>
    </source>
</evidence>
<evidence type="ECO:0000313" key="5">
    <source>
        <dbReference type="Proteomes" id="UP000036834"/>
    </source>
</evidence>
<accession>A0A0K9Z0C1</accession>
<dbReference type="OrthoDB" id="9813918at2"/>
<reference evidence="3 6" key="3">
    <citation type="submission" date="2019-06" db="EMBL/GenBank/DDBJ databases">
        <title>Whole genome shotgun sequence of Brevibacillus reuszeri NBRC 15719.</title>
        <authorList>
            <person name="Hosoyama A."/>
            <person name="Uohara A."/>
            <person name="Ohji S."/>
            <person name="Ichikawa N."/>
        </authorList>
    </citation>
    <scope>NUCLEOTIDE SEQUENCE [LARGE SCALE GENOMIC DNA]</scope>
    <source>
        <strain evidence="3 6">NBRC 15719</strain>
    </source>
</reference>
<evidence type="ECO:0000259" key="2">
    <source>
        <dbReference type="Pfam" id="PF12850"/>
    </source>
</evidence>
<dbReference type="RefSeq" id="WP_049736682.1">
    <property type="nucleotide sequence ID" value="NZ_BJON01000006.1"/>
</dbReference>
<gene>
    <name evidence="4" type="ORF">ADS79_01735</name>
    <name evidence="3" type="ORF">BRE01_16490</name>
</gene>
<dbReference type="Proteomes" id="UP000036834">
    <property type="component" value="Unassembled WGS sequence"/>
</dbReference>
<dbReference type="PATRIC" id="fig|54915.3.peg.5499"/>
<dbReference type="InterPro" id="IPR011152">
    <property type="entry name" value="Pesterase_MJ0912"/>
</dbReference>
<keyword evidence="6" id="KW-1185">Reference proteome</keyword>
<organism evidence="4 5">
    <name type="scientific">Brevibacillus reuszeri</name>
    <dbReference type="NCBI Taxonomy" id="54915"/>
    <lineage>
        <taxon>Bacteria</taxon>
        <taxon>Bacillati</taxon>
        <taxon>Bacillota</taxon>
        <taxon>Bacilli</taxon>
        <taxon>Bacillales</taxon>
        <taxon>Paenibacillaceae</taxon>
        <taxon>Brevibacillus</taxon>
    </lineage>
</organism>
<dbReference type="EMBL" id="LGIQ01000002">
    <property type="protein sequence ID" value="KNB74438.1"/>
    <property type="molecule type" value="Genomic_DNA"/>
</dbReference>
<dbReference type="Gene3D" id="3.60.21.10">
    <property type="match status" value="1"/>
</dbReference>
<dbReference type="Pfam" id="PF12850">
    <property type="entry name" value="Metallophos_2"/>
    <property type="match status" value="1"/>
</dbReference>
<protein>
    <submittedName>
        <fullName evidence="3">DNA methylase</fullName>
    </submittedName>
    <submittedName>
        <fullName evidence="4">Phosphoesterase</fullName>
    </submittedName>
</protein>
<evidence type="ECO:0000313" key="6">
    <source>
        <dbReference type="Proteomes" id="UP000319578"/>
    </source>
</evidence>
<dbReference type="AlphaFoldDB" id="A0A0K9Z0C1"/>